<dbReference type="Gene3D" id="2.130.10.10">
    <property type="entry name" value="YVTN repeat-like/Quinoprotein amine dehydrogenase"/>
    <property type="match status" value="1"/>
</dbReference>
<dbReference type="SUPFAM" id="SSF161098">
    <property type="entry name" value="MetI-like"/>
    <property type="match status" value="1"/>
</dbReference>
<keyword evidence="5" id="KW-0813">Transport</keyword>
<feature type="compositionally biased region" description="Polar residues" evidence="6">
    <location>
        <begin position="1"/>
        <end position="19"/>
    </location>
</feature>
<feature type="transmembrane region" description="Helical" evidence="5">
    <location>
        <begin position="525"/>
        <end position="545"/>
    </location>
</feature>
<feature type="transmembrane region" description="Helical" evidence="5">
    <location>
        <begin position="38"/>
        <end position="63"/>
    </location>
</feature>
<dbReference type="PANTHER" id="PTHR42727:SF1">
    <property type="entry name" value="PHOSPHATE TRANSPORT SYSTEM PERMEASE"/>
    <property type="match status" value="1"/>
</dbReference>
<evidence type="ECO:0000259" key="7">
    <source>
        <dbReference type="PROSITE" id="PS50928"/>
    </source>
</evidence>
<feature type="domain" description="ABC transmembrane type-1" evidence="7">
    <location>
        <begin position="458"/>
        <end position="746"/>
    </location>
</feature>
<dbReference type="AlphaFoldDB" id="A0A7W4QBQ2"/>
<evidence type="ECO:0000256" key="1">
    <source>
        <dbReference type="ARBA" id="ARBA00004651"/>
    </source>
</evidence>
<gene>
    <name evidence="8" type="ORF">H3H51_03955</name>
</gene>
<dbReference type="PROSITE" id="PS50928">
    <property type="entry name" value="ABC_TM1"/>
    <property type="match status" value="1"/>
</dbReference>
<comment type="caution">
    <text evidence="8">The sequence shown here is derived from an EMBL/GenBank/DDBJ whole genome shotgun (WGS) entry which is preliminary data.</text>
</comment>
<dbReference type="InterPro" id="IPR035906">
    <property type="entry name" value="MetI-like_sf"/>
</dbReference>
<sequence>MNDLANNSMSAPSTSNRLDFNTPAMQRKRRTRALKDRLARWYVSIGGLAVLAAITLIFFYLVYVVLPLFSGAELEAREAQQPSWLTGQNEALLLAVEEQNKVAMRLDRSGLVQFFSLKDSAPLNSLQLALPAGASIASVSQDQPGSRRVALGLSNGQVLVFQHDYTVSYPDNVKTITPSLSYPFGATPLVLDAHGHAIEHVAVSENDDTLLISASSGAELQLLSITREENLMTGETSLDEQRIVLPQIAEPIKAMVIDPRQQWLFVINGKATADVFDLRENSLNGRYKLAHGDAEVSTVSALLGGISLMVGDSQGGIGQWFMVRDADGKAALTHIRGFKLGSAPITQILSEERRKGFMALDADGRLGIFHSTAHRTLLTEKVADGAAVAALSPRANRLLVESSGQLQRFAVHNPHPEISWSALWGKVWYESYDEPKYIWQSTSANGDFEPKMSLAPLTFGTLKAAFYAMLLAAPLAICAAIYTAYFMAPSMRRKVKPVIELMEALPTVILGFFAGLFLAPYVEGHLPGIFSLLLLTPVGILLAAYGWSRLPERIRLLVPDGWEAALLVPVILLVGAGSLGMSGYLENWFFGGDMRLWISNDLGIAFDQRNALVVGLAMGFAVIPNIFSIAEDAVFSVPKSLTFGSLALGATPWQTMTRVVLLTASPGIFSALMIGLGRAVGETMIVLMATGNTPIMDMNIFEGLRTLAANVAVEMPESEVGSSHYRVLFLSALVLLSFTFVMNTLAEVIRTRLRKKYASL</sequence>
<keyword evidence="2 5" id="KW-0812">Transmembrane</keyword>
<dbReference type="SUPFAM" id="SSF50978">
    <property type="entry name" value="WD40 repeat-like"/>
    <property type="match status" value="1"/>
</dbReference>
<dbReference type="Gene3D" id="1.10.3720.10">
    <property type="entry name" value="MetI-like"/>
    <property type="match status" value="1"/>
</dbReference>
<feature type="transmembrane region" description="Helical" evidence="5">
    <location>
        <begin position="659"/>
        <end position="680"/>
    </location>
</feature>
<dbReference type="InterPro" id="IPR000515">
    <property type="entry name" value="MetI-like"/>
</dbReference>
<dbReference type="InterPro" id="IPR015943">
    <property type="entry name" value="WD40/YVTN_repeat-like_dom_sf"/>
</dbReference>
<feature type="transmembrane region" description="Helical" evidence="5">
    <location>
        <begin position="464"/>
        <end position="486"/>
    </location>
</feature>
<proteinExistence type="inferred from homology"/>
<dbReference type="Proteomes" id="UP000542720">
    <property type="component" value="Unassembled WGS sequence"/>
</dbReference>
<evidence type="ECO:0000256" key="2">
    <source>
        <dbReference type="ARBA" id="ARBA00022692"/>
    </source>
</evidence>
<evidence type="ECO:0000256" key="5">
    <source>
        <dbReference type="RuleBase" id="RU363032"/>
    </source>
</evidence>
<dbReference type="GO" id="GO:0005886">
    <property type="term" value="C:plasma membrane"/>
    <property type="evidence" value="ECO:0007669"/>
    <property type="project" value="UniProtKB-SubCell"/>
</dbReference>
<evidence type="ECO:0000256" key="3">
    <source>
        <dbReference type="ARBA" id="ARBA00022989"/>
    </source>
</evidence>
<accession>A0A7W4QBQ2</accession>
<feature type="transmembrane region" description="Helical" evidence="5">
    <location>
        <begin position="725"/>
        <end position="746"/>
    </location>
</feature>
<dbReference type="GO" id="GO:0055085">
    <property type="term" value="P:transmembrane transport"/>
    <property type="evidence" value="ECO:0007669"/>
    <property type="project" value="InterPro"/>
</dbReference>
<name>A0A7W4QBQ2_9GAMM</name>
<evidence type="ECO:0000256" key="6">
    <source>
        <dbReference type="SAM" id="MobiDB-lite"/>
    </source>
</evidence>
<dbReference type="Pfam" id="PF00528">
    <property type="entry name" value="BPD_transp_1"/>
    <property type="match status" value="1"/>
</dbReference>
<feature type="transmembrane region" description="Helical" evidence="5">
    <location>
        <begin position="566"/>
        <end position="590"/>
    </location>
</feature>
<keyword evidence="3 5" id="KW-1133">Transmembrane helix</keyword>
<dbReference type="PANTHER" id="PTHR42727">
    <property type="entry name" value="PHOSPHATE TRANSPORT SYSTEM PERMEASE PROTEIN"/>
    <property type="match status" value="1"/>
</dbReference>
<reference evidence="8 9" key="1">
    <citation type="submission" date="2020-08" db="EMBL/GenBank/DDBJ databases">
        <authorList>
            <person name="Kim C.M."/>
        </authorList>
    </citation>
    <scope>NUCLEOTIDE SEQUENCE [LARGE SCALE GENOMIC DNA]</scope>
    <source>
        <strain evidence="8 9">UL070</strain>
    </source>
</reference>
<evidence type="ECO:0000313" key="8">
    <source>
        <dbReference type="EMBL" id="MBB2494161.1"/>
    </source>
</evidence>
<feature type="transmembrane region" description="Helical" evidence="5">
    <location>
        <begin position="498"/>
        <end position="519"/>
    </location>
</feature>
<evidence type="ECO:0000313" key="9">
    <source>
        <dbReference type="Proteomes" id="UP000542720"/>
    </source>
</evidence>
<dbReference type="CDD" id="cd06261">
    <property type="entry name" value="TM_PBP2"/>
    <property type="match status" value="1"/>
</dbReference>
<protein>
    <submittedName>
        <fullName evidence="8">ABC transporter permease subunit</fullName>
    </submittedName>
</protein>
<feature type="transmembrane region" description="Helical" evidence="5">
    <location>
        <begin position="610"/>
        <end position="630"/>
    </location>
</feature>
<dbReference type="RefSeq" id="WP_183087704.1">
    <property type="nucleotide sequence ID" value="NZ_JACJUD010000001.1"/>
</dbReference>
<comment type="subcellular location">
    <subcellularLocation>
        <location evidence="1 5">Cell membrane</location>
        <topology evidence="1 5">Multi-pass membrane protein</topology>
    </subcellularLocation>
</comment>
<dbReference type="EMBL" id="JACJUD010000001">
    <property type="protein sequence ID" value="MBB2494161.1"/>
    <property type="molecule type" value="Genomic_DNA"/>
</dbReference>
<evidence type="ECO:0000256" key="4">
    <source>
        <dbReference type="ARBA" id="ARBA00023136"/>
    </source>
</evidence>
<comment type="similarity">
    <text evidence="5">Belongs to the binding-protein-dependent transport system permease family.</text>
</comment>
<dbReference type="InterPro" id="IPR036322">
    <property type="entry name" value="WD40_repeat_dom_sf"/>
</dbReference>
<organism evidence="8 9">
    <name type="scientific">Aquipseudomonas ullengensis</name>
    <dbReference type="NCBI Taxonomy" id="2759166"/>
    <lineage>
        <taxon>Bacteria</taxon>
        <taxon>Pseudomonadati</taxon>
        <taxon>Pseudomonadota</taxon>
        <taxon>Gammaproteobacteria</taxon>
        <taxon>Pseudomonadales</taxon>
        <taxon>Pseudomonadaceae</taxon>
        <taxon>Aquipseudomonas</taxon>
    </lineage>
</organism>
<keyword evidence="4 5" id="KW-0472">Membrane</keyword>
<keyword evidence="9" id="KW-1185">Reference proteome</keyword>
<feature type="region of interest" description="Disordered" evidence="6">
    <location>
        <begin position="1"/>
        <end position="22"/>
    </location>
</feature>